<dbReference type="PANTHER" id="PTHR38043:SF1">
    <property type="entry name" value="PROTEIN HEMX"/>
    <property type="match status" value="1"/>
</dbReference>
<sequence length="330" mass="36741">MTHRAFHRQQGLSLWPLLIVLIVLAALAAAGWWGWQQWRVLEQDRRASQGEISDLRSELNRESQRRDRALQEIRESQDRIEAARARDREALADVRQGGQRLWLINEAESLAALAGQRLMLTGDAEAARRLLQAADQTLARLDDPQALPARKALAVDIEKLNGARQVDVEAMVLRLGALQALIPELAVPERQAPPAEDTEQDAGWWQRLLNHLPVTVRRHEGEVPLPLTETQASTVRLTLDASLQQAQLALMQRRVQAYRQALDNAAAMLNQWFQEDQGRVRQMRAALEELGGQQVEQALPEIGAGLDAVRGLKRDLLKSGGDGAAGEAGR</sequence>
<feature type="coiled-coil region" evidence="1">
    <location>
        <begin position="45"/>
        <end position="86"/>
    </location>
</feature>
<keyword evidence="2" id="KW-0472">Membrane</keyword>
<feature type="transmembrane region" description="Helical" evidence="2">
    <location>
        <begin position="12"/>
        <end position="35"/>
    </location>
</feature>
<comment type="caution">
    <text evidence="3">The sequence shown here is derived from an EMBL/GenBank/DDBJ whole genome shotgun (WGS) entry which is preliminary data.</text>
</comment>
<evidence type="ECO:0000256" key="2">
    <source>
        <dbReference type="SAM" id="Phobius"/>
    </source>
</evidence>
<reference evidence="3 4" key="1">
    <citation type="submission" date="2012-09" db="EMBL/GenBank/DDBJ databases">
        <title>Genome Sequence of alkane-degrading Bacterium Alcanivorax venustensis ISO4.</title>
        <authorList>
            <person name="Lai Q."/>
            <person name="Shao Z."/>
        </authorList>
    </citation>
    <scope>NUCLEOTIDE SEQUENCE [LARGE SCALE GENOMIC DNA]</scope>
    <source>
        <strain evidence="3 4">ISO4</strain>
    </source>
</reference>
<gene>
    <name evidence="3" type="ORF">ISO4_00696</name>
</gene>
<proteinExistence type="predicted"/>
<keyword evidence="4" id="KW-1185">Reference proteome</keyword>
<dbReference type="RefSeq" id="WP_142949146.1">
    <property type="nucleotide sequence ID" value="NZ_ARXR01000004.1"/>
</dbReference>
<evidence type="ECO:0000256" key="1">
    <source>
        <dbReference type="SAM" id="Coils"/>
    </source>
</evidence>
<evidence type="ECO:0000313" key="4">
    <source>
        <dbReference type="Proteomes" id="UP000644441"/>
    </source>
</evidence>
<keyword evidence="1" id="KW-0175">Coiled coil</keyword>
<evidence type="ECO:0000313" key="3">
    <source>
        <dbReference type="EMBL" id="MBF5052094.1"/>
    </source>
</evidence>
<dbReference type="Proteomes" id="UP000644441">
    <property type="component" value="Unassembled WGS sequence"/>
</dbReference>
<dbReference type="InterPro" id="IPR007470">
    <property type="entry name" value="HemX"/>
</dbReference>
<dbReference type="EMBL" id="ARXR01000004">
    <property type="protein sequence ID" value="MBF5052094.1"/>
    <property type="molecule type" value="Genomic_DNA"/>
</dbReference>
<organism evidence="3 4">
    <name type="scientific">Alloalcanivorax venustensis ISO4</name>
    <dbReference type="NCBI Taxonomy" id="1177184"/>
    <lineage>
        <taxon>Bacteria</taxon>
        <taxon>Pseudomonadati</taxon>
        <taxon>Pseudomonadota</taxon>
        <taxon>Gammaproteobacteria</taxon>
        <taxon>Oceanospirillales</taxon>
        <taxon>Alcanivoracaceae</taxon>
        <taxon>Alloalcanivorax</taxon>
    </lineage>
</organism>
<dbReference type="PANTHER" id="PTHR38043">
    <property type="entry name" value="PROTEIN HEMX"/>
    <property type="match status" value="1"/>
</dbReference>
<accession>A0ABS0AD92</accession>
<dbReference type="Pfam" id="PF04375">
    <property type="entry name" value="HemX"/>
    <property type="match status" value="1"/>
</dbReference>
<protein>
    <submittedName>
        <fullName evidence="3">Uroporphyrin-III C-methyltransferase</fullName>
    </submittedName>
</protein>
<name>A0ABS0AD92_9GAMM</name>
<keyword evidence="2" id="KW-0812">Transmembrane</keyword>
<keyword evidence="2" id="KW-1133">Transmembrane helix</keyword>